<dbReference type="Proteomes" id="UP000251960">
    <property type="component" value="Chromosome 1"/>
</dbReference>
<accession>A0A317YFK9</accession>
<name>A0A317YFK9_MAIZE</name>
<reference evidence="1" key="1">
    <citation type="journal article" date="2018" name="Nat. Genet.">
        <title>Extensive intraspecific gene order and gene structural variations between Mo17 and other maize genomes.</title>
        <authorList>
            <person name="Sun S."/>
            <person name="Zhou Y."/>
            <person name="Chen J."/>
            <person name="Shi J."/>
            <person name="Zhao H."/>
            <person name="Zhao H."/>
            <person name="Song W."/>
            <person name="Zhang M."/>
            <person name="Cui Y."/>
            <person name="Dong X."/>
            <person name="Liu H."/>
            <person name="Ma X."/>
            <person name="Jiao Y."/>
            <person name="Wang B."/>
            <person name="Wei X."/>
            <person name="Stein J.C."/>
            <person name="Glaubitz J.C."/>
            <person name="Lu F."/>
            <person name="Yu G."/>
            <person name="Liang C."/>
            <person name="Fengler K."/>
            <person name="Li B."/>
            <person name="Rafalski A."/>
            <person name="Schnable P.S."/>
            <person name="Ware D.H."/>
            <person name="Buckler E.S."/>
            <person name="Lai J."/>
        </authorList>
    </citation>
    <scope>NUCLEOTIDE SEQUENCE [LARGE SCALE GENOMIC DNA]</scope>
    <source>
        <tissue evidence="1">Seedling</tissue>
    </source>
</reference>
<gene>
    <name evidence="1" type="primary">KIN14H_0</name>
    <name evidence="1" type="ORF">Zm00014a_003735</name>
</gene>
<sequence>MASTDDSWLGCQTKCTPGLISEKKETAGPARREMGYKATPRRNVLWALNNAEANGGTTSVPRMEAAPMIKFSGRQDVERLLK</sequence>
<dbReference type="EMBL" id="NCVQ01000001">
    <property type="protein sequence ID" value="PWZ57435.1"/>
    <property type="molecule type" value="Genomic_DNA"/>
</dbReference>
<protein>
    <submittedName>
        <fullName evidence="1">Kinesin-like protein KIN-14H</fullName>
    </submittedName>
</protein>
<proteinExistence type="predicted"/>
<evidence type="ECO:0000313" key="1">
    <source>
        <dbReference type="EMBL" id="PWZ57435.1"/>
    </source>
</evidence>
<dbReference type="AlphaFoldDB" id="A0A317YFK9"/>
<organism evidence="1">
    <name type="scientific">Zea mays</name>
    <name type="common">Maize</name>
    <dbReference type="NCBI Taxonomy" id="4577"/>
    <lineage>
        <taxon>Eukaryota</taxon>
        <taxon>Viridiplantae</taxon>
        <taxon>Streptophyta</taxon>
        <taxon>Embryophyta</taxon>
        <taxon>Tracheophyta</taxon>
        <taxon>Spermatophyta</taxon>
        <taxon>Magnoliopsida</taxon>
        <taxon>Liliopsida</taxon>
        <taxon>Poales</taxon>
        <taxon>Poaceae</taxon>
        <taxon>PACMAD clade</taxon>
        <taxon>Panicoideae</taxon>
        <taxon>Andropogonodae</taxon>
        <taxon>Andropogoneae</taxon>
        <taxon>Tripsacinae</taxon>
        <taxon>Zea</taxon>
    </lineage>
</organism>
<comment type="caution">
    <text evidence="1">The sequence shown here is derived from an EMBL/GenBank/DDBJ whole genome shotgun (WGS) entry which is preliminary data.</text>
</comment>